<dbReference type="FunCoup" id="A0A317XSG9">
    <property type="interactions" value="451"/>
</dbReference>
<dbReference type="GO" id="GO:0004161">
    <property type="term" value="F:dimethylallyltranstransferase activity"/>
    <property type="evidence" value="ECO:0007669"/>
    <property type="project" value="UniProtKB-EC"/>
</dbReference>
<comment type="cofactor">
    <cofactor evidence="1">
        <name>Mg(2+)</name>
        <dbReference type="ChEBI" id="CHEBI:18420"/>
    </cofactor>
</comment>
<dbReference type="AlphaFoldDB" id="A0A317XSG9"/>
<keyword evidence="11" id="KW-0443">Lipid metabolism</keyword>
<evidence type="ECO:0000256" key="4">
    <source>
        <dbReference type="ARBA" id="ARBA00006706"/>
    </source>
</evidence>
<dbReference type="GO" id="GO:0046872">
    <property type="term" value="F:metal ion binding"/>
    <property type="evidence" value="ECO:0007669"/>
    <property type="project" value="UniProtKB-KW"/>
</dbReference>
<evidence type="ECO:0000313" key="18">
    <source>
        <dbReference type="Proteomes" id="UP000246740"/>
    </source>
</evidence>
<proteinExistence type="inferred from homology"/>
<dbReference type="InParanoid" id="A0A317XSG9"/>
<dbReference type="PANTHER" id="PTHR11525">
    <property type="entry name" value="FARNESYL-PYROPHOSPHATE SYNTHETASE"/>
    <property type="match status" value="1"/>
</dbReference>
<dbReference type="EMBL" id="KZ819192">
    <property type="protein sequence ID" value="PWZ00820.1"/>
    <property type="molecule type" value="Genomic_DNA"/>
</dbReference>
<comment type="pathway">
    <text evidence="2">Isoprenoid biosynthesis; geranyl diphosphate biosynthesis; geranyl diphosphate from dimethylallyl diphosphate and isopentenyl diphosphate: step 1/1.</text>
</comment>
<dbReference type="EC" id="2.5.1.10" evidence="5"/>
<dbReference type="Proteomes" id="UP000246740">
    <property type="component" value="Unassembled WGS sequence"/>
</dbReference>
<dbReference type="SFLD" id="SFLDG01017">
    <property type="entry name" value="Polyprenyl_Transferase_Like"/>
    <property type="match status" value="1"/>
</dbReference>
<evidence type="ECO:0000256" key="16">
    <source>
        <dbReference type="RuleBase" id="RU004466"/>
    </source>
</evidence>
<dbReference type="InterPro" id="IPR039702">
    <property type="entry name" value="FPS1-like"/>
</dbReference>
<accession>A0A317XSG9</accession>
<dbReference type="GO" id="GO:0004337">
    <property type="term" value="F:(2E,6E)-farnesyl diphosphate synthase activity"/>
    <property type="evidence" value="ECO:0007669"/>
    <property type="project" value="UniProtKB-EC"/>
</dbReference>
<evidence type="ECO:0000256" key="3">
    <source>
        <dbReference type="ARBA" id="ARBA00005035"/>
    </source>
</evidence>
<keyword evidence="18" id="KW-1185">Reference proteome</keyword>
<organism evidence="17 18">
    <name type="scientific">Testicularia cyperi</name>
    <dbReference type="NCBI Taxonomy" id="1882483"/>
    <lineage>
        <taxon>Eukaryota</taxon>
        <taxon>Fungi</taxon>
        <taxon>Dikarya</taxon>
        <taxon>Basidiomycota</taxon>
        <taxon>Ustilaginomycotina</taxon>
        <taxon>Ustilaginomycetes</taxon>
        <taxon>Ustilaginales</taxon>
        <taxon>Anthracoideaceae</taxon>
        <taxon>Testicularia</taxon>
    </lineage>
</organism>
<evidence type="ECO:0000256" key="7">
    <source>
        <dbReference type="ARBA" id="ARBA00022516"/>
    </source>
</evidence>
<evidence type="ECO:0000256" key="1">
    <source>
        <dbReference type="ARBA" id="ARBA00001946"/>
    </source>
</evidence>
<evidence type="ECO:0000256" key="2">
    <source>
        <dbReference type="ARBA" id="ARBA00004932"/>
    </source>
</evidence>
<reference evidence="17 18" key="1">
    <citation type="journal article" date="2018" name="Mol. Biol. Evol.">
        <title>Broad Genomic Sampling Reveals a Smut Pathogenic Ancestry of the Fungal Clade Ustilaginomycotina.</title>
        <authorList>
            <person name="Kijpornyongpan T."/>
            <person name="Mondo S.J."/>
            <person name="Barry K."/>
            <person name="Sandor L."/>
            <person name="Lee J."/>
            <person name="Lipzen A."/>
            <person name="Pangilinan J."/>
            <person name="LaButti K."/>
            <person name="Hainaut M."/>
            <person name="Henrissat B."/>
            <person name="Grigoriev I.V."/>
            <person name="Spatafora J.W."/>
            <person name="Aime M.C."/>
        </authorList>
    </citation>
    <scope>NUCLEOTIDE SEQUENCE [LARGE SCALE GENOMIC DNA]</scope>
    <source>
        <strain evidence="17 18">MCA 3645</strain>
    </source>
</reference>
<comment type="pathway">
    <text evidence="3">Isoprenoid biosynthesis; farnesyl diphosphate biosynthesis; farnesyl diphosphate from geranyl diphosphate and isopentenyl diphosphate: step 1/1.</text>
</comment>
<name>A0A317XSG9_9BASI</name>
<dbReference type="PANTHER" id="PTHR11525:SF0">
    <property type="entry name" value="FARNESYL PYROPHOSPHATE SYNTHASE"/>
    <property type="match status" value="1"/>
</dbReference>
<evidence type="ECO:0000256" key="6">
    <source>
        <dbReference type="ARBA" id="ARBA00012833"/>
    </source>
</evidence>
<dbReference type="InterPro" id="IPR033749">
    <property type="entry name" value="Polyprenyl_synt_CS"/>
</dbReference>
<sequence>MSAAASTLDQQALADKAQLKIEKRKRFEQVFPLLVDELTSYLASENMPAEAIEWFKRNLNYNTPGGKLNRGLSVVDTVEILLCTDNATGKLTRSLTEPEYLKAAILGWCIELLQAYFLVADDMMDQSITRRGQPCWYKVEGVANIAINDAFMLEAAIYFLLKKHFRADPYYGMLLELFHDVTFQTELGQLIDLITAPEDSVDLSKFSLQKHHLIVVYKTAYYSFYLPVALAMRMAGVTDDALYQKALDILLPMGEYFQVQDDYLDCYGTPEQIGKIGTDIVDNKCSWNINVALQNATPEQRAVLDSCYGRKDADAEAQVKQIYNQPNIDIKSRFERYEKESYDHITGLIDALPESQGLRRDVFRAFLDKVYKRSK</sequence>
<evidence type="ECO:0000256" key="12">
    <source>
        <dbReference type="ARBA" id="ARBA00032380"/>
    </source>
</evidence>
<evidence type="ECO:0000256" key="14">
    <source>
        <dbReference type="ARBA" id="ARBA00032448"/>
    </source>
</evidence>
<dbReference type="OrthoDB" id="10257492at2759"/>
<evidence type="ECO:0000256" key="10">
    <source>
        <dbReference type="ARBA" id="ARBA00022842"/>
    </source>
</evidence>
<dbReference type="InterPro" id="IPR008949">
    <property type="entry name" value="Isoprenoid_synthase_dom_sf"/>
</dbReference>
<dbReference type="PROSITE" id="PS00444">
    <property type="entry name" value="POLYPRENYL_SYNTHASE_2"/>
    <property type="match status" value="1"/>
</dbReference>
<evidence type="ECO:0000256" key="8">
    <source>
        <dbReference type="ARBA" id="ARBA00022679"/>
    </source>
</evidence>
<dbReference type="GO" id="GO:0045337">
    <property type="term" value="P:farnesyl diphosphate biosynthetic process"/>
    <property type="evidence" value="ECO:0007669"/>
    <property type="project" value="TreeGrafter"/>
</dbReference>
<dbReference type="SFLD" id="SFLDS00005">
    <property type="entry name" value="Isoprenoid_Synthase_Type_I"/>
    <property type="match status" value="1"/>
</dbReference>
<gene>
    <name evidence="17" type="ORF">BCV70DRAFT_200086</name>
</gene>
<dbReference type="Gene3D" id="1.10.600.10">
    <property type="entry name" value="Farnesyl Diphosphate Synthase"/>
    <property type="match status" value="1"/>
</dbReference>
<dbReference type="SUPFAM" id="SSF48576">
    <property type="entry name" value="Terpenoid synthases"/>
    <property type="match status" value="1"/>
</dbReference>
<evidence type="ECO:0000256" key="15">
    <source>
        <dbReference type="ARBA" id="ARBA00032873"/>
    </source>
</evidence>
<dbReference type="Pfam" id="PF00348">
    <property type="entry name" value="polyprenyl_synt"/>
    <property type="match status" value="1"/>
</dbReference>
<dbReference type="EC" id="2.5.1.1" evidence="6"/>
<keyword evidence="8 16" id="KW-0808">Transferase</keyword>
<dbReference type="STRING" id="1882483.A0A317XSG9"/>
<evidence type="ECO:0000256" key="13">
    <source>
        <dbReference type="ARBA" id="ARBA00032424"/>
    </source>
</evidence>
<evidence type="ECO:0000313" key="17">
    <source>
        <dbReference type="EMBL" id="PWZ00820.1"/>
    </source>
</evidence>
<dbReference type="CDD" id="cd00685">
    <property type="entry name" value="Trans_IPPS_HT"/>
    <property type="match status" value="1"/>
</dbReference>
<keyword evidence="10" id="KW-0460">Magnesium</keyword>
<dbReference type="InterPro" id="IPR000092">
    <property type="entry name" value="Polyprenyl_synt"/>
</dbReference>
<dbReference type="GO" id="GO:0005737">
    <property type="term" value="C:cytoplasm"/>
    <property type="evidence" value="ECO:0007669"/>
    <property type="project" value="TreeGrafter"/>
</dbReference>
<keyword evidence="9" id="KW-0479">Metal-binding</keyword>
<evidence type="ECO:0000256" key="11">
    <source>
        <dbReference type="ARBA" id="ARBA00023098"/>
    </source>
</evidence>
<protein>
    <recommendedName>
        <fullName evidence="15">(2E,6E)-farnesyl diphosphate synthase</fullName>
        <ecNumber evidence="6">2.5.1.1</ecNumber>
        <ecNumber evidence="5">2.5.1.10</ecNumber>
    </recommendedName>
    <alternativeName>
        <fullName evidence="14">Dimethylallyltranstransferase</fullName>
    </alternativeName>
    <alternativeName>
        <fullName evidence="13">Farnesyl diphosphate synthase</fullName>
    </alternativeName>
    <alternativeName>
        <fullName evidence="12">Geranyltranstransferase</fullName>
    </alternativeName>
</protein>
<evidence type="ECO:0000256" key="9">
    <source>
        <dbReference type="ARBA" id="ARBA00022723"/>
    </source>
</evidence>
<dbReference type="PROSITE" id="PS00723">
    <property type="entry name" value="POLYPRENYL_SYNTHASE_1"/>
    <property type="match status" value="1"/>
</dbReference>
<evidence type="ECO:0000256" key="5">
    <source>
        <dbReference type="ARBA" id="ARBA00012439"/>
    </source>
</evidence>
<comment type="similarity">
    <text evidence="4 16">Belongs to the FPP/GGPP synthase family.</text>
</comment>
<keyword evidence="7" id="KW-0444">Lipid biosynthesis</keyword>
<dbReference type="FunFam" id="1.10.600.10:FF:000006">
    <property type="entry name" value="Farnesyl pyrophosphate synthase"/>
    <property type="match status" value="1"/>
</dbReference>